<evidence type="ECO:0000313" key="6">
    <source>
        <dbReference type="EMBL" id="SNT53470.1"/>
    </source>
</evidence>
<keyword evidence="3" id="KW-0804">Transcription</keyword>
<dbReference type="InterPro" id="IPR036388">
    <property type="entry name" value="WH-like_DNA-bd_sf"/>
</dbReference>
<dbReference type="PROSITE" id="PS51078">
    <property type="entry name" value="ICLR_ED"/>
    <property type="match status" value="1"/>
</dbReference>
<dbReference type="AlphaFoldDB" id="A0A239NFC7"/>
<dbReference type="PROSITE" id="PS51077">
    <property type="entry name" value="HTH_ICLR"/>
    <property type="match status" value="1"/>
</dbReference>
<dbReference type="PANTHER" id="PTHR30136">
    <property type="entry name" value="HELIX-TURN-HELIX TRANSCRIPTIONAL REGULATOR, ICLR FAMILY"/>
    <property type="match status" value="1"/>
</dbReference>
<dbReference type="Proteomes" id="UP000198318">
    <property type="component" value="Unassembled WGS sequence"/>
</dbReference>
<evidence type="ECO:0000259" key="4">
    <source>
        <dbReference type="PROSITE" id="PS51077"/>
    </source>
</evidence>
<dbReference type="InterPro" id="IPR005471">
    <property type="entry name" value="Tscrpt_reg_IclR_N"/>
</dbReference>
<protein>
    <submittedName>
        <fullName evidence="6">Transcriptional regulator, IclR family</fullName>
    </submittedName>
</protein>
<sequence length="229" mass="23434">MGASGKPAGGEIAQTLDRGLQVLEFLGTSADGFTATEVAQHVGVHRSIVARLLATLTARKFATRLDDGRYVVGSGVFSLARMVSRDLISMATPLLRDATERVVATSVLHIADGDEVVTVLSIEPSAANFRVGARGPLPAFAAYGIAILSGRPPRPGERPEVAEARSLGYAVTTGEVVPGYTGIAAPIFTAGGEAMGSVGLVIPAERISEVPALATEVMALAKALSLAGG</sequence>
<dbReference type="InterPro" id="IPR050707">
    <property type="entry name" value="HTH_MetabolicPath_Reg"/>
</dbReference>
<dbReference type="Gene3D" id="1.10.10.10">
    <property type="entry name" value="Winged helix-like DNA-binding domain superfamily/Winged helix DNA-binding domain"/>
    <property type="match status" value="1"/>
</dbReference>
<evidence type="ECO:0000256" key="2">
    <source>
        <dbReference type="ARBA" id="ARBA00023125"/>
    </source>
</evidence>
<reference evidence="6 7" key="1">
    <citation type="submission" date="2017-06" db="EMBL/GenBank/DDBJ databases">
        <authorList>
            <person name="Kim H.J."/>
            <person name="Triplett B.A."/>
        </authorList>
    </citation>
    <scope>NUCLEOTIDE SEQUENCE [LARGE SCALE GENOMIC DNA]</scope>
    <source>
        <strain evidence="6 7">DSM 44715</strain>
    </source>
</reference>
<keyword evidence="1" id="KW-0805">Transcription regulation</keyword>
<dbReference type="InterPro" id="IPR029016">
    <property type="entry name" value="GAF-like_dom_sf"/>
</dbReference>
<gene>
    <name evidence="6" type="ORF">SAMN05443665_104034</name>
</gene>
<feature type="domain" description="HTH iclR-type" evidence="4">
    <location>
        <begin position="13"/>
        <end position="74"/>
    </location>
</feature>
<dbReference type="SUPFAM" id="SSF55781">
    <property type="entry name" value="GAF domain-like"/>
    <property type="match status" value="1"/>
</dbReference>
<keyword evidence="2" id="KW-0238">DNA-binding</keyword>
<dbReference type="GO" id="GO:0003700">
    <property type="term" value="F:DNA-binding transcription factor activity"/>
    <property type="evidence" value="ECO:0007669"/>
    <property type="project" value="TreeGrafter"/>
</dbReference>
<organism evidence="6 7">
    <name type="scientific">Actinomadura meyerae</name>
    <dbReference type="NCBI Taxonomy" id="240840"/>
    <lineage>
        <taxon>Bacteria</taxon>
        <taxon>Bacillati</taxon>
        <taxon>Actinomycetota</taxon>
        <taxon>Actinomycetes</taxon>
        <taxon>Streptosporangiales</taxon>
        <taxon>Thermomonosporaceae</taxon>
        <taxon>Actinomadura</taxon>
    </lineage>
</organism>
<evidence type="ECO:0000259" key="5">
    <source>
        <dbReference type="PROSITE" id="PS51078"/>
    </source>
</evidence>
<dbReference type="Gene3D" id="3.30.450.40">
    <property type="match status" value="2"/>
</dbReference>
<dbReference type="InterPro" id="IPR036390">
    <property type="entry name" value="WH_DNA-bd_sf"/>
</dbReference>
<dbReference type="SUPFAM" id="SSF46785">
    <property type="entry name" value="Winged helix' DNA-binding domain"/>
    <property type="match status" value="1"/>
</dbReference>
<dbReference type="Pfam" id="PF09339">
    <property type="entry name" value="HTH_IclR"/>
    <property type="match status" value="1"/>
</dbReference>
<keyword evidence="7" id="KW-1185">Reference proteome</keyword>
<dbReference type="EMBL" id="FZOR01000040">
    <property type="protein sequence ID" value="SNT53470.1"/>
    <property type="molecule type" value="Genomic_DNA"/>
</dbReference>
<evidence type="ECO:0000256" key="3">
    <source>
        <dbReference type="ARBA" id="ARBA00023163"/>
    </source>
</evidence>
<name>A0A239NFC7_9ACTN</name>
<evidence type="ECO:0000313" key="7">
    <source>
        <dbReference type="Proteomes" id="UP000198318"/>
    </source>
</evidence>
<evidence type="ECO:0000256" key="1">
    <source>
        <dbReference type="ARBA" id="ARBA00023015"/>
    </source>
</evidence>
<feature type="domain" description="IclR-ED" evidence="5">
    <location>
        <begin position="70"/>
        <end position="229"/>
    </location>
</feature>
<accession>A0A239NFC7</accession>
<dbReference type="GO" id="GO:0045892">
    <property type="term" value="P:negative regulation of DNA-templated transcription"/>
    <property type="evidence" value="ECO:0007669"/>
    <property type="project" value="TreeGrafter"/>
</dbReference>
<dbReference type="RefSeq" id="WP_179271784.1">
    <property type="nucleotide sequence ID" value="NZ_FZOR01000040.1"/>
</dbReference>
<dbReference type="PANTHER" id="PTHR30136:SF24">
    <property type="entry name" value="HTH-TYPE TRANSCRIPTIONAL REPRESSOR ALLR"/>
    <property type="match status" value="1"/>
</dbReference>
<dbReference type="Pfam" id="PF01614">
    <property type="entry name" value="IclR_C"/>
    <property type="match status" value="1"/>
</dbReference>
<dbReference type="GO" id="GO:0003677">
    <property type="term" value="F:DNA binding"/>
    <property type="evidence" value="ECO:0007669"/>
    <property type="project" value="UniProtKB-KW"/>
</dbReference>
<dbReference type="SMART" id="SM00346">
    <property type="entry name" value="HTH_ICLR"/>
    <property type="match status" value="1"/>
</dbReference>
<proteinExistence type="predicted"/>
<dbReference type="InterPro" id="IPR014757">
    <property type="entry name" value="Tscrpt_reg_IclR_C"/>
</dbReference>